<organism evidence="1 2">
    <name type="scientific">Orbilia brochopaga</name>
    <dbReference type="NCBI Taxonomy" id="3140254"/>
    <lineage>
        <taxon>Eukaryota</taxon>
        <taxon>Fungi</taxon>
        <taxon>Dikarya</taxon>
        <taxon>Ascomycota</taxon>
        <taxon>Pezizomycotina</taxon>
        <taxon>Orbiliomycetes</taxon>
        <taxon>Orbiliales</taxon>
        <taxon>Orbiliaceae</taxon>
        <taxon>Orbilia</taxon>
    </lineage>
</organism>
<dbReference type="PANTHER" id="PTHR14187:SF5">
    <property type="entry name" value="HEAT SHOCK 70 KDA PROTEIN 12A"/>
    <property type="match status" value="1"/>
</dbReference>
<reference evidence="1 2" key="1">
    <citation type="submission" date="2019-10" db="EMBL/GenBank/DDBJ databases">
        <authorList>
            <person name="Palmer J.M."/>
        </authorList>
    </citation>
    <scope>NUCLEOTIDE SEQUENCE [LARGE SCALE GENOMIC DNA]</scope>
    <source>
        <strain evidence="1 2">TWF696</strain>
    </source>
</reference>
<proteinExistence type="predicted"/>
<dbReference type="CDD" id="cd10170">
    <property type="entry name" value="ASKHA_NBD_HSP70"/>
    <property type="match status" value="1"/>
</dbReference>
<dbReference type="Proteomes" id="UP001375240">
    <property type="component" value="Unassembled WGS sequence"/>
</dbReference>
<sequence length="624" mass="71423">MEKRPMLAIAIDFGTTFSGIAYMPVGENEQFSQMDNWPGATGKLYKVPTTVSYEFDSSTQSWTPRAFGFAAELYPPTQRCSMFKMCLDASEDDPALERRSIIEETSSNPHHESMKPTWETLGKTVDDVIQDFLKLMYRHMIATFDDEGLRPEDMDYNVLFTVPAQFEILEVEKFKSLVNATGFGNYQVSVSLREPEAAILYTINHGIKNLMPAGQCIVLCDAGGGTVDIASYKVVQHLPRPRIEQINIVTGRTCGSIKVDLAFKRFLLDECLSAHWRTFLLRAENMGHLHRMCKLFSDRKEAFNNGPSTQGTNINIQVSPPELTGLNINGGYLNITREKMREFFNESIDGTLACLREHIGKCISEDLSVKSIFLVGGLGSSKYLHQKVKEYATNLFRGSVEVIKPRDAEYAVVRGAIESHQQFLLGNEDSITLRVCPASYGVRVCEEWNPKKHDMEFDRQFIQPVTGKLMAKNQIDWLIKKGDKIQGSRVADVTKLFQRHFEGYPEVWQDHIVMCTLDKPPSRMTNDVKPACTLMSNMTGLPIDMFDKQKSSERARFWERRKVYYNCNFTIVMKIGLTDIEFQMWFKEKLRSELLKTTWGRTSVPELEARQLQLRREKTRYMYG</sequence>
<dbReference type="Gene3D" id="3.30.420.40">
    <property type="match status" value="2"/>
</dbReference>
<evidence type="ECO:0008006" key="3">
    <source>
        <dbReference type="Google" id="ProtNLM"/>
    </source>
</evidence>
<comment type="caution">
    <text evidence="1">The sequence shown here is derived from an EMBL/GenBank/DDBJ whole genome shotgun (WGS) entry which is preliminary data.</text>
</comment>
<dbReference type="SUPFAM" id="SSF53067">
    <property type="entry name" value="Actin-like ATPase domain"/>
    <property type="match status" value="2"/>
</dbReference>
<evidence type="ECO:0000313" key="2">
    <source>
        <dbReference type="Proteomes" id="UP001375240"/>
    </source>
</evidence>
<dbReference type="AlphaFoldDB" id="A0AAV9UE06"/>
<dbReference type="Gene3D" id="3.90.640.10">
    <property type="entry name" value="Actin, Chain A, domain 4"/>
    <property type="match status" value="1"/>
</dbReference>
<accession>A0AAV9UE06</accession>
<gene>
    <name evidence="1" type="ORF">TWF696_009009</name>
</gene>
<keyword evidence="2" id="KW-1185">Reference proteome</keyword>
<name>A0AAV9UE06_9PEZI</name>
<protein>
    <recommendedName>
        <fullName evidence="3">Actin-like ATPase domain-containing protein</fullName>
    </recommendedName>
</protein>
<dbReference type="PANTHER" id="PTHR14187">
    <property type="entry name" value="ALPHA KINASE/ELONGATION FACTOR 2 KINASE"/>
    <property type="match status" value="1"/>
</dbReference>
<dbReference type="EMBL" id="JAVHNQ010000008">
    <property type="protein sequence ID" value="KAK6340685.1"/>
    <property type="molecule type" value="Genomic_DNA"/>
</dbReference>
<evidence type="ECO:0000313" key="1">
    <source>
        <dbReference type="EMBL" id="KAK6340685.1"/>
    </source>
</evidence>
<dbReference type="InterPro" id="IPR043129">
    <property type="entry name" value="ATPase_NBD"/>
</dbReference>